<sequence>MKVLTGMIRPYAWGSRTAIAELQGRPTPSAHPEAELWFGAHPASPARLEGETGDLLSMIDADPVAALGEPTARAYEARLPFLVKILAADEALSLQAHPSAEQARVGFDAENRAGLAADDPRRNYRDSWHKPEIVVALDDDFEALAGFRDPAETVELLRSLQVPGLDSALGMLAGSPDADGLRAVFTTWLTLPERVITELVPEVLNGAVAVLGRGETRFADELRAVLELGEAYPNDPGVLAALLLNFLRMRAGEAIYLPAGNLHAYLRGTAIEAMANSDNVLRGGLTPKHIDVPELLRVLDFRPVSRGTLMPAVRSVGAERVYLTPAPEFLLSRIELDGTGLRLPSSVSFDMPGPQILTVTSGRIEVTGADGERAVVDRGEALWLSDADSDVSVHAASAHAIFFRSRVPLEAPDRAAANAVNGDTELTGG</sequence>
<protein>
    <recommendedName>
        <fullName evidence="4">mannose-6-phosphate isomerase</fullName>
        <ecNumber evidence="4">5.3.1.8</ecNumber>
    </recommendedName>
</protein>
<keyword evidence="10" id="KW-1185">Reference proteome</keyword>
<dbReference type="InterPro" id="IPR016305">
    <property type="entry name" value="Mannose-6-P_Isomerase"/>
</dbReference>
<evidence type="ECO:0000256" key="1">
    <source>
        <dbReference type="ARBA" id="ARBA00000757"/>
    </source>
</evidence>
<dbReference type="InterPro" id="IPR046457">
    <property type="entry name" value="PMI_typeI_cat"/>
</dbReference>
<dbReference type="Gene3D" id="1.10.441.10">
    <property type="entry name" value="Phosphomannose Isomerase, domain 2"/>
    <property type="match status" value="1"/>
</dbReference>
<keyword evidence="5" id="KW-0479">Metal-binding</keyword>
<name>A0ABV6H609_9ACTN</name>
<comment type="catalytic activity">
    <reaction evidence="1">
        <text>D-mannose 6-phosphate = D-fructose 6-phosphate</text>
        <dbReference type="Rhea" id="RHEA:12356"/>
        <dbReference type="ChEBI" id="CHEBI:58735"/>
        <dbReference type="ChEBI" id="CHEBI:61527"/>
        <dbReference type="EC" id="5.3.1.8"/>
    </reaction>
</comment>
<comment type="caution">
    <text evidence="9">The sequence shown here is derived from an EMBL/GenBank/DDBJ whole genome shotgun (WGS) entry which is preliminary data.</text>
</comment>
<evidence type="ECO:0000256" key="6">
    <source>
        <dbReference type="ARBA" id="ARBA00022833"/>
    </source>
</evidence>
<reference evidence="9 10" key="1">
    <citation type="submission" date="2024-09" db="EMBL/GenBank/DDBJ databases">
        <authorList>
            <person name="Sun Q."/>
            <person name="Mori K."/>
        </authorList>
    </citation>
    <scope>NUCLEOTIDE SEQUENCE [LARGE SCALE GENOMIC DNA]</scope>
    <source>
        <strain evidence="9 10">CCM 7957</strain>
    </source>
</reference>
<dbReference type="Pfam" id="PF20511">
    <property type="entry name" value="PMI_typeI_cat"/>
    <property type="match status" value="1"/>
</dbReference>
<comment type="cofactor">
    <cofactor evidence="2">
        <name>Zn(2+)</name>
        <dbReference type="ChEBI" id="CHEBI:29105"/>
    </cofactor>
</comment>
<dbReference type="RefSeq" id="WP_382361859.1">
    <property type="nucleotide sequence ID" value="NZ_JBHLWV010000013.1"/>
</dbReference>
<dbReference type="EMBL" id="JBHLWV010000013">
    <property type="protein sequence ID" value="MFC0314250.1"/>
    <property type="molecule type" value="Genomic_DNA"/>
</dbReference>
<gene>
    <name evidence="9" type="primary">manA</name>
    <name evidence="9" type="ORF">ACFFJD_05200</name>
</gene>
<dbReference type="InterPro" id="IPR001250">
    <property type="entry name" value="Man6P_Isoase-1"/>
</dbReference>
<evidence type="ECO:0000313" key="9">
    <source>
        <dbReference type="EMBL" id="MFC0314250.1"/>
    </source>
</evidence>
<evidence type="ECO:0000256" key="7">
    <source>
        <dbReference type="ARBA" id="ARBA00023235"/>
    </source>
</evidence>
<evidence type="ECO:0000313" key="10">
    <source>
        <dbReference type="Proteomes" id="UP001589783"/>
    </source>
</evidence>
<dbReference type="PANTHER" id="PTHR10309">
    <property type="entry name" value="MANNOSE-6-PHOSPHATE ISOMERASE"/>
    <property type="match status" value="1"/>
</dbReference>
<evidence type="ECO:0000256" key="5">
    <source>
        <dbReference type="ARBA" id="ARBA00022723"/>
    </source>
</evidence>
<dbReference type="CDD" id="cd07011">
    <property type="entry name" value="cupin_PMI_type_I_N"/>
    <property type="match status" value="1"/>
</dbReference>
<evidence type="ECO:0000259" key="8">
    <source>
        <dbReference type="Pfam" id="PF20511"/>
    </source>
</evidence>
<organism evidence="9 10">
    <name type="scientific">Gordonia phosphorivorans</name>
    <dbReference type="NCBI Taxonomy" id="1056982"/>
    <lineage>
        <taxon>Bacteria</taxon>
        <taxon>Bacillati</taxon>
        <taxon>Actinomycetota</taxon>
        <taxon>Actinomycetes</taxon>
        <taxon>Mycobacteriales</taxon>
        <taxon>Gordoniaceae</taxon>
        <taxon>Gordonia</taxon>
    </lineage>
</organism>
<dbReference type="PIRSF" id="PIRSF001480">
    <property type="entry name" value="Mannose-6-phosphate_isomerase"/>
    <property type="match status" value="1"/>
</dbReference>
<proteinExistence type="inferred from homology"/>
<evidence type="ECO:0000256" key="4">
    <source>
        <dbReference type="ARBA" id="ARBA00011956"/>
    </source>
</evidence>
<dbReference type="SUPFAM" id="SSF51182">
    <property type="entry name" value="RmlC-like cupins"/>
    <property type="match status" value="1"/>
</dbReference>
<dbReference type="GO" id="GO:0004476">
    <property type="term" value="F:mannose-6-phosphate isomerase activity"/>
    <property type="evidence" value="ECO:0007669"/>
    <property type="project" value="UniProtKB-EC"/>
</dbReference>
<feature type="domain" description="Phosphomannose isomerase type I catalytic" evidence="8">
    <location>
        <begin position="4"/>
        <end position="148"/>
    </location>
</feature>
<evidence type="ECO:0000256" key="3">
    <source>
        <dbReference type="ARBA" id="ARBA00010772"/>
    </source>
</evidence>
<dbReference type="Proteomes" id="UP001589783">
    <property type="component" value="Unassembled WGS sequence"/>
</dbReference>
<dbReference type="EC" id="5.3.1.8" evidence="4"/>
<evidence type="ECO:0000256" key="2">
    <source>
        <dbReference type="ARBA" id="ARBA00001947"/>
    </source>
</evidence>
<dbReference type="InterPro" id="IPR011051">
    <property type="entry name" value="RmlC_Cupin_sf"/>
</dbReference>
<dbReference type="NCBIfam" id="TIGR00218">
    <property type="entry name" value="manA"/>
    <property type="match status" value="1"/>
</dbReference>
<keyword evidence="7 9" id="KW-0413">Isomerase</keyword>
<dbReference type="PANTHER" id="PTHR10309:SF0">
    <property type="entry name" value="MANNOSE-6-PHOSPHATE ISOMERASE"/>
    <property type="match status" value="1"/>
</dbReference>
<dbReference type="PRINTS" id="PR00714">
    <property type="entry name" value="MAN6PISMRASE"/>
</dbReference>
<accession>A0ABV6H609</accession>
<dbReference type="InterPro" id="IPR014710">
    <property type="entry name" value="RmlC-like_jellyroll"/>
</dbReference>
<dbReference type="Gene3D" id="2.60.120.10">
    <property type="entry name" value="Jelly Rolls"/>
    <property type="match status" value="2"/>
</dbReference>
<keyword evidence="6" id="KW-0862">Zinc</keyword>
<comment type="similarity">
    <text evidence="3">Belongs to the mannose-6-phosphate isomerase type 1 family.</text>
</comment>